<organism evidence="1 2">
    <name type="scientific">Pseudomonas frederiksbergensis</name>
    <dbReference type="NCBI Taxonomy" id="104087"/>
    <lineage>
        <taxon>Bacteria</taxon>
        <taxon>Pseudomonadati</taxon>
        <taxon>Pseudomonadota</taxon>
        <taxon>Gammaproteobacteria</taxon>
        <taxon>Pseudomonadales</taxon>
        <taxon>Pseudomonadaceae</taxon>
        <taxon>Pseudomonas</taxon>
    </lineage>
</organism>
<accession>A0A423IKY6</accession>
<dbReference type="Proteomes" id="UP000283260">
    <property type="component" value="Unassembled WGS sequence"/>
</dbReference>
<proteinExistence type="predicted"/>
<gene>
    <name evidence="1" type="ORF">BK661_26675</name>
</gene>
<evidence type="ECO:0000313" key="2">
    <source>
        <dbReference type="Proteomes" id="UP000283260"/>
    </source>
</evidence>
<evidence type="ECO:0000313" key="1">
    <source>
        <dbReference type="EMBL" id="RON26106.1"/>
    </source>
</evidence>
<reference evidence="1 2" key="1">
    <citation type="submission" date="2016-10" db="EMBL/GenBank/DDBJ databases">
        <title>Comparative genome analysis of multiple Pseudomonas spp. focuses on biocontrol and plant growth promoting traits.</title>
        <authorList>
            <person name="Tao X.-Y."/>
            <person name="Taylor C.G."/>
        </authorList>
    </citation>
    <scope>NUCLEOTIDE SEQUENCE [LARGE SCALE GENOMIC DNA]</scope>
    <source>
        <strain evidence="1 2">94G2</strain>
    </source>
</reference>
<evidence type="ECO:0008006" key="3">
    <source>
        <dbReference type="Google" id="ProtNLM"/>
    </source>
</evidence>
<comment type="caution">
    <text evidence="1">The sequence shown here is derived from an EMBL/GenBank/DDBJ whole genome shotgun (WGS) entry which is preliminary data.</text>
</comment>
<dbReference type="EMBL" id="MOBL01000042">
    <property type="protein sequence ID" value="RON26106.1"/>
    <property type="molecule type" value="Genomic_DNA"/>
</dbReference>
<dbReference type="RefSeq" id="WP_123501378.1">
    <property type="nucleotide sequence ID" value="NZ_JBNDKA010000001.1"/>
</dbReference>
<dbReference type="AlphaFoldDB" id="A0A423IKY6"/>
<protein>
    <recommendedName>
        <fullName evidence="3">Immunity protein</fullName>
    </recommendedName>
</protein>
<sequence>MNTIEQIVENESLDDIVTVFALFKPNPHLDMMIRRYNREVLEKYGELESAYTRLFAAGVLAKGERGLAIKGPNWKAPQFVIENRYV</sequence>
<name>A0A423IKY6_9PSED</name>